<evidence type="ECO:0000313" key="6">
    <source>
        <dbReference type="EMBL" id="MFD2117848.1"/>
    </source>
</evidence>
<dbReference type="SUPFAM" id="SSF48498">
    <property type="entry name" value="Tetracyclin repressor-like, C-terminal domain"/>
    <property type="match status" value="1"/>
</dbReference>
<proteinExistence type="predicted"/>
<comment type="caution">
    <text evidence="6">The sequence shown here is derived from an EMBL/GenBank/DDBJ whole genome shotgun (WGS) entry which is preliminary data.</text>
</comment>
<keyword evidence="2 4" id="KW-0238">DNA-binding</keyword>
<dbReference type="InterPro" id="IPR036271">
    <property type="entry name" value="Tet_transcr_reg_TetR-rel_C_sf"/>
</dbReference>
<dbReference type="PANTHER" id="PTHR30055:SF234">
    <property type="entry name" value="HTH-TYPE TRANSCRIPTIONAL REGULATOR BETI"/>
    <property type="match status" value="1"/>
</dbReference>
<dbReference type="Pfam" id="PF17937">
    <property type="entry name" value="TetR_C_28"/>
    <property type="match status" value="1"/>
</dbReference>
<dbReference type="InterPro" id="IPR041479">
    <property type="entry name" value="TetR_CgmR_C"/>
</dbReference>
<dbReference type="PRINTS" id="PR00455">
    <property type="entry name" value="HTHTETR"/>
</dbReference>
<dbReference type="InterPro" id="IPR050109">
    <property type="entry name" value="HTH-type_TetR-like_transc_reg"/>
</dbReference>
<name>A0ABW4YQ83_9BACL</name>
<reference evidence="7" key="1">
    <citation type="journal article" date="2019" name="Int. J. Syst. Evol. Microbiol.">
        <title>The Global Catalogue of Microorganisms (GCM) 10K type strain sequencing project: providing services to taxonomists for standard genome sequencing and annotation.</title>
        <authorList>
            <consortium name="The Broad Institute Genomics Platform"/>
            <consortium name="The Broad Institute Genome Sequencing Center for Infectious Disease"/>
            <person name="Wu L."/>
            <person name="Ma J."/>
        </authorList>
    </citation>
    <scope>NUCLEOTIDE SEQUENCE [LARGE SCALE GENOMIC DNA]</scope>
    <source>
        <strain evidence="7">GH52</strain>
    </source>
</reference>
<gene>
    <name evidence="6" type="ORF">ACFSJH_19120</name>
</gene>
<dbReference type="InterPro" id="IPR009057">
    <property type="entry name" value="Homeodomain-like_sf"/>
</dbReference>
<evidence type="ECO:0000256" key="3">
    <source>
        <dbReference type="ARBA" id="ARBA00023163"/>
    </source>
</evidence>
<dbReference type="Pfam" id="PF00440">
    <property type="entry name" value="TetR_N"/>
    <property type="match status" value="1"/>
</dbReference>
<dbReference type="InterPro" id="IPR001647">
    <property type="entry name" value="HTH_TetR"/>
</dbReference>
<evidence type="ECO:0000256" key="2">
    <source>
        <dbReference type="ARBA" id="ARBA00023125"/>
    </source>
</evidence>
<feature type="DNA-binding region" description="H-T-H motif" evidence="4">
    <location>
        <begin position="25"/>
        <end position="44"/>
    </location>
</feature>
<keyword evidence="7" id="KW-1185">Reference proteome</keyword>
<evidence type="ECO:0000313" key="7">
    <source>
        <dbReference type="Proteomes" id="UP001597362"/>
    </source>
</evidence>
<dbReference type="EMBL" id="JBHUHO010000047">
    <property type="protein sequence ID" value="MFD2117848.1"/>
    <property type="molecule type" value="Genomic_DNA"/>
</dbReference>
<sequence length="179" mass="20351">MNEKQRNILNATITIIKDHGVERLTLDAAAKEAGISKGGLLYYFPSKDALLSGMFHYLNDQFNKDMESKVTSLPQQHGKRARAYLEQVQDDIKVGNNFGQALIAALFANPDLLLQLQEQYKDWQQQIENDGMDIIDATIIRLVADGIWFSEILNLGKLQQPLLEQVIARTLQWTESEDF</sequence>
<organism evidence="6 7">
    <name type="scientific">Paenibacillus yanchengensis</name>
    <dbReference type="NCBI Taxonomy" id="2035833"/>
    <lineage>
        <taxon>Bacteria</taxon>
        <taxon>Bacillati</taxon>
        <taxon>Bacillota</taxon>
        <taxon>Bacilli</taxon>
        <taxon>Bacillales</taxon>
        <taxon>Paenibacillaceae</taxon>
        <taxon>Paenibacillus</taxon>
    </lineage>
</organism>
<accession>A0ABW4YQ83</accession>
<protein>
    <submittedName>
        <fullName evidence="6">TetR/AcrR family transcriptional regulator</fullName>
    </submittedName>
</protein>
<evidence type="ECO:0000256" key="4">
    <source>
        <dbReference type="PROSITE-ProRule" id="PRU00335"/>
    </source>
</evidence>
<dbReference type="PROSITE" id="PS50977">
    <property type="entry name" value="HTH_TETR_2"/>
    <property type="match status" value="1"/>
</dbReference>
<dbReference type="Gene3D" id="1.10.357.10">
    <property type="entry name" value="Tetracycline Repressor, domain 2"/>
    <property type="match status" value="1"/>
</dbReference>
<keyword evidence="3" id="KW-0804">Transcription</keyword>
<evidence type="ECO:0000256" key="1">
    <source>
        <dbReference type="ARBA" id="ARBA00023015"/>
    </source>
</evidence>
<dbReference type="PANTHER" id="PTHR30055">
    <property type="entry name" value="HTH-TYPE TRANSCRIPTIONAL REGULATOR RUTR"/>
    <property type="match status" value="1"/>
</dbReference>
<dbReference type="RefSeq" id="WP_377775185.1">
    <property type="nucleotide sequence ID" value="NZ_JBHUHO010000047.1"/>
</dbReference>
<dbReference type="Proteomes" id="UP001597362">
    <property type="component" value="Unassembled WGS sequence"/>
</dbReference>
<keyword evidence="1" id="KW-0805">Transcription regulation</keyword>
<feature type="domain" description="HTH tetR-type" evidence="5">
    <location>
        <begin position="2"/>
        <end position="62"/>
    </location>
</feature>
<evidence type="ECO:0000259" key="5">
    <source>
        <dbReference type="PROSITE" id="PS50977"/>
    </source>
</evidence>
<dbReference type="SUPFAM" id="SSF46689">
    <property type="entry name" value="Homeodomain-like"/>
    <property type="match status" value="1"/>
</dbReference>